<dbReference type="EMBL" id="JWZX01001177">
    <property type="protein sequence ID" value="KOO34561.1"/>
    <property type="molecule type" value="Genomic_DNA"/>
</dbReference>
<dbReference type="Proteomes" id="UP000037460">
    <property type="component" value="Unassembled WGS sequence"/>
</dbReference>
<name>A0A0M0K6R4_9EUKA</name>
<organism evidence="2 3">
    <name type="scientific">Chrysochromulina tobinii</name>
    <dbReference type="NCBI Taxonomy" id="1460289"/>
    <lineage>
        <taxon>Eukaryota</taxon>
        <taxon>Haptista</taxon>
        <taxon>Haptophyta</taxon>
        <taxon>Prymnesiophyceae</taxon>
        <taxon>Prymnesiales</taxon>
        <taxon>Chrysochromulinaceae</taxon>
        <taxon>Chrysochromulina</taxon>
    </lineage>
</organism>
<sequence length="171" mass="19149">MHGLANLTDTQSKEVLALFDLLDTDRDGLIDPKSARHICARLGFHMEAPTHRDDPGASPVSRDDLLVWLDGYYAQAQAATSSGAELRLSKQYALLRSFDLFGGGTQNRVTRKSMVNFLTQEQHKVRPEVVSKLLDEFGDGFTLTRLQLQDLLREQLRRQQGARLAAAQNAR</sequence>
<dbReference type="SUPFAM" id="SSF47473">
    <property type="entry name" value="EF-hand"/>
    <property type="match status" value="1"/>
</dbReference>
<protein>
    <recommendedName>
        <fullName evidence="1">EF-hand domain-containing protein</fullName>
    </recommendedName>
</protein>
<keyword evidence="3" id="KW-1185">Reference proteome</keyword>
<gene>
    <name evidence="2" type="ORF">Ctob_013329</name>
</gene>
<dbReference type="AlphaFoldDB" id="A0A0M0K6R4"/>
<dbReference type="PROSITE" id="PS50222">
    <property type="entry name" value="EF_HAND_2"/>
    <property type="match status" value="1"/>
</dbReference>
<accession>A0A0M0K6R4</accession>
<dbReference type="GO" id="GO:0005509">
    <property type="term" value="F:calcium ion binding"/>
    <property type="evidence" value="ECO:0007669"/>
    <property type="project" value="InterPro"/>
</dbReference>
<proteinExistence type="predicted"/>
<reference evidence="3" key="1">
    <citation type="journal article" date="2015" name="PLoS Genet.">
        <title>Genome Sequence and Transcriptome Analyses of Chrysochromulina tobin: Metabolic Tools for Enhanced Algal Fitness in the Prominent Order Prymnesiales (Haptophyceae).</title>
        <authorList>
            <person name="Hovde B.T."/>
            <person name="Deodato C.R."/>
            <person name="Hunsperger H.M."/>
            <person name="Ryken S.A."/>
            <person name="Yost W."/>
            <person name="Jha R.K."/>
            <person name="Patterson J."/>
            <person name="Monnat R.J. Jr."/>
            <person name="Barlow S.B."/>
            <person name="Starkenburg S.R."/>
            <person name="Cattolico R.A."/>
        </authorList>
    </citation>
    <scope>NUCLEOTIDE SEQUENCE</scope>
    <source>
        <strain evidence="3">CCMP291</strain>
    </source>
</reference>
<dbReference type="Gene3D" id="1.10.238.10">
    <property type="entry name" value="EF-hand"/>
    <property type="match status" value="1"/>
</dbReference>
<dbReference type="InterPro" id="IPR002048">
    <property type="entry name" value="EF_hand_dom"/>
</dbReference>
<feature type="domain" description="EF-hand" evidence="1">
    <location>
        <begin position="10"/>
        <end position="45"/>
    </location>
</feature>
<dbReference type="InterPro" id="IPR011992">
    <property type="entry name" value="EF-hand-dom_pair"/>
</dbReference>
<comment type="caution">
    <text evidence="2">The sequence shown here is derived from an EMBL/GenBank/DDBJ whole genome shotgun (WGS) entry which is preliminary data.</text>
</comment>
<evidence type="ECO:0000313" key="2">
    <source>
        <dbReference type="EMBL" id="KOO34561.1"/>
    </source>
</evidence>
<evidence type="ECO:0000313" key="3">
    <source>
        <dbReference type="Proteomes" id="UP000037460"/>
    </source>
</evidence>
<evidence type="ECO:0000259" key="1">
    <source>
        <dbReference type="PROSITE" id="PS50222"/>
    </source>
</evidence>